<keyword evidence="2" id="KW-1185">Reference proteome</keyword>
<dbReference type="OrthoDB" id="6626096at2"/>
<proteinExistence type="predicted"/>
<evidence type="ECO:0000313" key="1">
    <source>
        <dbReference type="EMBL" id="TDN48063.1"/>
    </source>
</evidence>
<organism evidence="1 2">
    <name type="scientific">Scandinavium goeteborgense</name>
    <dbReference type="NCBI Taxonomy" id="1851514"/>
    <lineage>
        <taxon>Bacteria</taxon>
        <taxon>Pseudomonadati</taxon>
        <taxon>Pseudomonadota</taxon>
        <taxon>Gammaproteobacteria</taxon>
        <taxon>Enterobacterales</taxon>
        <taxon>Enterobacteriaceae</taxon>
        <taxon>Scandinavium</taxon>
    </lineage>
</organism>
<protein>
    <submittedName>
        <fullName evidence="1">Uncharacterized protein</fullName>
    </submittedName>
</protein>
<dbReference type="EMBL" id="SNVX01000028">
    <property type="protein sequence ID" value="TDN48063.1"/>
    <property type="molecule type" value="Genomic_DNA"/>
</dbReference>
<comment type="caution">
    <text evidence="1">The sequence shown here is derived from an EMBL/GenBank/DDBJ whole genome shotgun (WGS) entry which is preliminary data.</text>
</comment>
<name>A0A4R6DSR8_SCAGO</name>
<reference evidence="1 2" key="1">
    <citation type="submission" date="2019-03" db="EMBL/GenBank/DDBJ databases">
        <title>Genomic analyses of the natural microbiome of Caenorhabditis elegans.</title>
        <authorList>
            <person name="Samuel B."/>
        </authorList>
    </citation>
    <scope>NUCLEOTIDE SEQUENCE [LARGE SCALE GENOMIC DNA]</scope>
    <source>
        <strain evidence="1 2">BIGb0156</strain>
    </source>
</reference>
<evidence type="ECO:0000313" key="2">
    <source>
        <dbReference type="Proteomes" id="UP000295530"/>
    </source>
</evidence>
<dbReference type="RefSeq" id="WP_133462461.1">
    <property type="nucleotide sequence ID" value="NZ_SNVX01000028.1"/>
</dbReference>
<sequence>MKDSKATIDQTTTVEAFADLLADEGLSPEALEDMLAVLAEIKLHTASFQANTSELVELAALHSPKFQALPAERKRFYTSVLSMPVFFYTLPLSEEEADEWEKLNDKEALAWERKQDL</sequence>
<dbReference type="Proteomes" id="UP000295530">
    <property type="component" value="Unassembled WGS sequence"/>
</dbReference>
<dbReference type="AlphaFoldDB" id="A0A4R6DSR8"/>
<accession>A0A4R6DSR8</accession>
<gene>
    <name evidence="1" type="ORF">EC847_12814</name>
</gene>